<protein>
    <submittedName>
        <fullName evidence="2">Uncharacterized protein</fullName>
    </submittedName>
</protein>
<dbReference type="Proteomes" id="UP000299102">
    <property type="component" value="Unassembled WGS sequence"/>
</dbReference>
<evidence type="ECO:0000313" key="2">
    <source>
        <dbReference type="EMBL" id="GBP46913.1"/>
    </source>
</evidence>
<evidence type="ECO:0000313" key="3">
    <source>
        <dbReference type="Proteomes" id="UP000299102"/>
    </source>
</evidence>
<feature type="region of interest" description="Disordered" evidence="1">
    <location>
        <begin position="41"/>
        <end position="85"/>
    </location>
</feature>
<feature type="compositionally biased region" description="Pro residues" evidence="1">
    <location>
        <begin position="69"/>
        <end position="81"/>
    </location>
</feature>
<name>A0A4C1W7B5_EUMVA</name>
<dbReference type="AlphaFoldDB" id="A0A4C1W7B5"/>
<accession>A0A4C1W7B5</accession>
<gene>
    <name evidence="2" type="ORF">EVAR_37817_1</name>
</gene>
<keyword evidence="3" id="KW-1185">Reference proteome</keyword>
<organism evidence="2 3">
    <name type="scientific">Eumeta variegata</name>
    <name type="common">Bagworm moth</name>
    <name type="synonym">Eumeta japonica</name>
    <dbReference type="NCBI Taxonomy" id="151549"/>
    <lineage>
        <taxon>Eukaryota</taxon>
        <taxon>Metazoa</taxon>
        <taxon>Ecdysozoa</taxon>
        <taxon>Arthropoda</taxon>
        <taxon>Hexapoda</taxon>
        <taxon>Insecta</taxon>
        <taxon>Pterygota</taxon>
        <taxon>Neoptera</taxon>
        <taxon>Endopterygota</taxon>
        <taxon>Lepidoptera</taxon>
        <taxon>Glossata</taxon>
        <taxon>Ditrysia</taxon>
        <taxon>Tineoidea</taxon>
        <taxon>Psychidae</taxon>
        <taxon>Oiketicinae</taxon>
        <taxon>Eumeta</taxon>
    </lineage>
</organism>
<dbReference type="EMBL" id="BGZK01000491">
    <property type="protein sequence ID" value="GBP46913.1"/>
    <property type="molecule type" value="Genomic_DNA"/>
</dbReference>
<sequence>MYNISGTYPPRIASKIALVNPSRWRLLMNIVTITVIKRGTSPRLNSHVSVGEVNQHDASAALPTASRTRPPPPPPPAPPSAAPASIDEINAHPAGAARVRCDQYARRRALDR</sequence>
<reference evidence="2 3" key="1">
    <citation type="journal article" date="2019" name="Commun. Biol.">
        <title>The bagworm genome reveals a unique fibroin gene that provides high tensile strength.</title>
        <authorList>
            <person name="Kono N."/>
            <person name="Nakamura H."/>
            <person name="Ohtoshi R."/>
            <person name="Tomita M."/>
            <person name="Numata K."/>
            <person name="Arakawa K."/>
        </authorList>
    </citation>
    <scope>NUCLEOTIDE SEQUENCE [LARGE SCALE GENOMIC DNA]</scope>
</reference>
<evidence type="ECO:0000256" key="1">
    <source>
        <dbReference type="SAM" id="MobiDB-lite"/>
    </source>
</evidence>
<comment type="caution">
    <text evidence="2">The sequence shown here is derived from an EMBL/GenBank/DDBJ whole genome shotgun (WGS) entry which is preliminary data.</text>
</comment>
<proteinExistence type="predicted"/>